<dbReference type="SMART" id="SM00729">
    <property type="entry name" value="Elp3"/>
    <property type="match status" value="1"/>
</dbReference>
<dbReference type="GO" id="GO:0003824">
    <property type="term" value="F:catalytic activity"/>
    <property type="evidence" value="ECO:0007669"/>
    <property type="project" value="InterPro"/>
</dbReference>
<name>A0A7W2ASI3_9BACL</name>
<protein>
    <submittedName>
        <fullName evidence="6">Radical SAM protein</fullName>
    </submittedName>
</protein>
<dbReference type="InterPro" id="IPR007197">
    <property type="entry name" value="rSAM"/>
</dbReference>
<dbReference type="InterPro" id="IPR050377">
    <property type="entry name" value="Radical_SAM_PqqE_MftC-like"/>
</dbReference>
<keyword evidence="2" id="KW-0479">Metal-binding</keyword>
<evidence type="ECO:0000256" key="2">
    <source>
        <dbReference type="ARBA" id="ARBA00022723"/>
    </source>
</evidence>
<dbReference type="PANTHER" id="PTHR11228">
    <property type="entry name" value="RADICAL SAM DOMAIN PROTEIN"/>
    <property type="match status" value="1"/>
</dbReference>
<dbReference type="PANTHER" id="PTHR11228:SF7">
    <property type="entry name" value="PQQA PEPTIDE CYCLASE"/>
    <property type="match status" value="1"/>
</dbReference>
<dbReference type="AlphaFoldDB" id="A0A7W2ASI3"/>
<dbReference type="Proteomes" id="UP000538292">
    <property type="component" value="Unassembled WGS sequence"/>
</dbReference>
<evidence type="ECO:0000256" key="4">
    <source>
        <dbReference type="ARBA" id="ARBA00023014"/>
    </source>
</evidence>
<dbReference type="Pfam" id="PF04055">
    <property type="entry name" value="Radical_SAM"/>
    <property type="match status" value="1"/>
</dbReference>
<evidence type="ECO:0000313" key="6">
    <source>
        <dbReference type="EMBL" id="MBA4603653.1"/>
    </source>
</evidence>
<dbReference type="EMBL" id="JACEOL010000064">
    <property type="protein sequence ID" value="MBA4603653.1"/>
    <property type="molecule type" value="Genomic_DNA"/>
</dbReference>
<evidence type="ECO:0000256" key="3">
    <source>
        <dbReference type="ARBA" id="ARBA00023004"/>
    </source>
</evidence>
<accession>A0A7W2ASI3</accession>
<dbReference type="InterPro" id="IPR058240">
    <property type="entry name" value="rSAM_sf"/>
</dbReference>
<dbReference type="SFLD" id="SFLDG01386">
    <property type="entry name" value="main_SPASM_domain-containing"/>
    <property type="match status" value="1"/>
</dbReference>
<evidence type="ECO:0000259" key="5">
    <source>
        <dbReference type="PROSITE" id="PS51918"/>
    </source>
</evidence>
<gene>
    <name evidence="6" type="ORF">H2C83_15395</name>
</gene>
<keyword evidence="3" id="KW-0408">Iron</keyword>
<dbReference type="Gene3D" id="3.20.20.70">
    <property type="entry name" value="Aldolase class I"/>
    <property type="match status" value="1"/>
</dbReference>
<dbReference type="GO" id="GO:0046872">
    <property type="term" value="F:metal ion binding"/>
    <property type="evidence" value="ECO:0007669"/>
    <property type="project" value="UniProtKB-KW"/>
</dbReference>
<dbReference type="SFLD" id="SFLDS00029">
    <property type="entry name" value="Radical_SAM"/>
    <property type="match status" value="1"/>
</dbReference>
<comment type="caution">
    <text evidence="6">The sequence shown here is derived from an EMBL/GenBank/DDBJ whole genome shotgun (WGS) entry which is preliminary data.</text>
</comment>
<evidence type="ECO:0000313" key="7">
    <source>
        <dbReference type="Proteomes" id="UP000538292"/>
    </source>
</evidence>
<feature type="domain" description="Radical SAM core" evidence="5">
    <location>
        <begin position="2"/>
        <end position="233"/>
    </location>
</feature>
<dbReference type="InterPro" id="IPR006638">
    <property type="entry name" value="Elp3/MiaA/NifB-like_rSAM"/>
</dbReference>
<dbReference type="GO" id="GO:0051536">
    <property type="term" value="F:iron-sulfur cluster binding"/>
    <property type="evidence" value="ECO:0007669"/>
    <property type="project" value="UniProtKB-KW"/>
</dbReference>
<keyword evidence="7" id="KW-1185">Reference proteome</keyword>
<evidence type="ECO:0000256" key="1">
    <source>
        <dbReference type="ARBA" id="ARBA00022691"/>
    </source>
</evidence>
<dbReference type="InterPro" id="IPR013785">
    <property type="entry name" value="Aldolase_TIM"/>
</dbReference>
<sequence length="349" mass="40043">MYNSVLPYNIRISIVSACNMACVYCPRYTSMENYTPSQHKQRELSTEEFFTMVSNLLQGVKFNSISITGGEPFLNPDIDKIIKAIRPYAFQLELNTNGSVVNYKKWEQIAPFLDVVKISMDTVNKELFNSITQVTSSRTLDKVMGFIDNVLEKGIKVVVNSVVSKINMEHIDELIDWASNKGVNIHFLDFYFTEEVRSFWEENFIPVEAIMPLLEERFGVPQEDHSYGCAFFRYKTGPNTYIRIKSSFAGTMRSEKCENCSVYCQEGLYAVKLSREGWATVCPSDLEEDGNLLSPEMGIEKAYHAVRGLLKELDRAKSKQDSFQELIKKQHLKVNEITQEILDQWESKG</sequence>
<dbReference type="RefSeq" id="WP_181742128.1">
    <property type="nucleotide sequence ID" value="NZ_JACEOL010000064.1"/>
</dbReference>
<proteinExistence type="predicted"/>
<dbReference type="CDD" id="cd01335">
    <property type="entry name" value="Radical_SAM"/>
    <property type="match status" value="1"/>
</dbReference>
<dbReference type="SFLD" id="SFLDG01067">
    <property type="entry name" value="SPASM/twitch_domain_containing"/>
    <property type="match status" value="1"/>
</dbReference>
<keyword evidence="4" id="KW-0411">Iron-sulfur</keyword>
<dbReference type="PROSITE" id="PS51918">
    <property type="entry name" value="RADICAL_SAM"/>
    <property type="match status" value="1"/>
</dbReference>
<dbReference type="SUPFAM" id="SSF102114">
    <property type="entry name" value="Radical SAM enzymes"/>
    <property type="match status" value="1"/>
</dbReference>
<keyword evidence="1" id="KW-0949">S-adenosyl-L-methionine</keyword>
<reference evidence="6 7" key="1">
    <citation type="submission" date="2020-07" db="EMBL/GenBank/DDBJ databases">
        <title>Thermoactinomyces phylogeny.</title>
        <authorList>
            <person name="Dunlap C."/>
        </authorList>
    </citation>
    <scope>NUCLEOTIDE SEQUENCE [LARGE SCALE GENOMIC DNA]</scope>
    <source>
        <strain evidence="6 7">AMNI-1</strain>
    </source>
</reference>
<organism evidence="6 7">
    <name type="scientific">Thermoactinomyces mirandus</name>
    <dbReference type="NCBI Taxonomy" id="2756294"/>
    <lineage>
        <taxon>Bacteria</taxon>
        <taxon>Bacillati</taxon>
        <taxon>Bacillota</taxon>
        <taxon>Bacilli</taxon>
        <taxon>Bacillales</taxon>
        <taxon>Thermoactinomycetaceae</taxon>
        <taxon>Thermoactinomyces</taxon>
    </lineage>
</organism>